<dbReference type="EMBL" id="CAFBMK010000225">
    <property type="protein sequence ID" value="CAB4938993.1"/>
    <property type="molecule type" value="Genomic_DNA"/>
</dbReference>
<dbReference type="AlphaFoldDB" id="A0A6J7J6M3"/>
<protein>
    <submittedName>
        <fullName evidence="1">Unannotated protein</fullName>
    </submittedName>
</protein>
<name>A0A6J7J6M3_9ZZZZ</name>
<evidence type="ECO:0000313" key="1">
    <source>
        <dbReference type="EMBL" id="CAB4938993.1"/>
    </source>
</evidence>
<organism evidence="1">
    <name type="scientific">freshwater metagenome</name>
    <dbReference type="NCBI Taxonomy" id="449393"/>
    <lineage>
        <taxon>unclassified sequences</taxon>
        <taxon>metagenomes</taxon>
        <taxon>ecological metagenomes</taxon>
    </lineage>
</organism>
<sequence>MSARETGAAEPVLALDPIACVGHGLCAELFPEGLVLDDWGFPIVLPEASDPALRAHAKRAAKACPALALRLRAARR</sequence>
<dbReference type="Pfam" id="PF13459">
    <property type="entry name" value="Fer4_15"/>
    <property type="match status" value="1"/>
</dbReference>
<dbReference type="Gene3D" id="3.30.70.20">
    <property type="match status" value="1"/>
</dbReference>
<gene>
    <name evidence="1" type="ORF">UFOPK3564_02827</name>
</gene>
<dbReference type="SUPFAM" id="SSF54862">
    <property type="entry name" value="4Fe-4S ferredoxins"/>
    <property type="match status" value="1"/>
</dbReference>
<proteinExistence type="predicted"/>
<accession>A0A6J7J6M3</accession>
<reference evidence="1" key="1">
    <citation type="submission" date="2020-05" db="EMBL/GenBank/DDBJ databases">
        <authorList>
            <person name="Chiriac C."/>
            <person name="Salcher M."/>
            <person name="Ghai R."/>
            <person name="Kavagutti S V."/>
        </authorList>
    </citation>
    <scope>NUCLEOTIDE SEQUENCE</scope>
</reference>